<keyword evidence="2" id="KW-1185">Reference proteome</keyword>
<reference evidence="1" key="1">
    <citation type="submission" date="2023-03" db="EMBL/GenBank/DDBJ databases">
        <title>MT1 and MT2 Draft Genomes of Novel Species.</title>
        <authorList>
            <person name="Venkateswaran K."/>
        </authorList>
    </citation>
    <scope>NUCLEOTIDE SEQUENCE</scope>
    <source>
        <strain evidence="1">F6_3S_P_2</strain>
    </source>
</reference>
<dbReference type="EMBL" id="JAROCC010000003">
    <property type="protein sequence ID" value="MDN4606788.1"/>
    <property type="molecule type" value="Genomic_DNA"/>
</dbReference>
<evidence type="ECO:0000313" key="1">
    <source>
        <dbReference type="EMBL" id="MDN4606788.1"/>
    </source>
</evidence>
<organism evidence="1 2">
    <name type="scientific">Sporosarcina highlanderae</name>
    <dbReference type="NCBI Taxonomy" id="3035916"/>
    <lineage>
        <taxon>Bacteria</taxon>
        <taxon>Bacillati</taxon>
        <taxon>Bacillota</taxon>
        <taxon>Bacilli</taxon>
        <taxon>Bacillales</taxon>
        <taxon>Caryophanaceae</taxon>
        <taxon>Sporosarcina</taxon>
    </lineage>
</organism>
<proteinExistence type="predicted"/>
<gene>
    <name evidence="1" type="ORF">P5G49_04765</name>
</gene>
<name>A0ABT8JNR9_9BACL</name>
<evidence type="ECO:0000313" key="2">
    <source>
        <dbReference type="Proteomes" id="UP001175097"/>
    </source>
</evidence>
<protein>
    <recommendedName>
        <fullName evidence="3">Flagellar operon protein (TIGR03826 family)</fullName>
    </recommendedName>
</protein>
<accession>A0ABT8JNR9</accession>
<dbReference type="NCBIfam" id="TIGR03826">
    <property type="entry name" value="YvyF"/>
    <property type="match status" value="1"/>
</dbReference>
<evidence type="ECO:0008006" key="3">
    <source>
        <dbReference type="Google" id="ProtNLM"/>
    </source>
</evidence>
<dbReference type="RefSeq" id="WP_301242338.1">
    <property type="nucleotide sequence ID" value="NZ_JAROCC010000003.1"/>
</dbReference>
<dbReference type="InterPro" id="IPR022258">
    <property type="entry name" value="Flagellar_operon_YvyF"/>
</dbReference>
<dbReference type="Proteomes" id="UP001175097">
    <property type="component" value="Unassembled WGS sequence"/>
</dbReference>
<comment type="caution">
    <text evidence="1">The sequence shown here is derived from an EMBL/GenBank/DDBJ whole genome shotgun (WGS) entry which is preliminary data.</text>
</comment>
<sequence>MAEVRNCPSCDGIFNYTGIRDICPLCAREEEEMYDKVYKFLRRRENRSATVERIVQETGVSTRLLYRWVRKGHLHPAKFPNLGYPCDSCGKLITSGKICDKCTNSLKKDLDIVEAAEDTIVMNETYLAHGKMRHEIKFDS</sequence>